<dbReference type="AlphaFoldDB" id="A0A1H1ER14"/>
<dbReference type="Proteomes" id="UP000217103">
    <property type="component" value="Unassembled WGS sequence"/>
</dbReference>
<sequence length="348" mass="37572">MNAGERMDPDRARLVRTALLAASAFLVTLAALLRFHVYGQLAVFPPNQHLSFTLESPSATYFDTATYKVRRGVPVTQTVAFHGDPAAGDERTAVWTEFSSLETGDGRRVDYHERRSGFDRRTGMIRDCCDGYVDDGAEVRQSGLAFFPPPGAQPRTYPVFDTVLRRQVRLGFEGREEVAGLPVYRYSYTAGPVPAAEPPVELPGTVLGRKTDEPVTAVRYTWITRTLWMEPESGLPVRVREERTDTLRTGDGKNSLIAFTATLETRPDDVAALAARASGSRALMIAVRDVVPLVLLVLAPPAAVAAWLPRRRAVPPAGPEGDAAGTAAPEDGAAEVSGGAGPAADSRR</sequence>
<dbReference type="EMBL" id="FNKK01000002">
    <property type="protein sequence ID" value="SDQ91040.1"/>
    <property type="molecule type" value="Genomic_DNA"/>
</dbReference>
<organism evidence="2 3">
    <name type="scientific">Thermostaphylospora chromogena</name>
    <dbReference type="NCBI Taxonomy" id="35622"/>
    <lineage>
        <taxon>Bacteria</taxon>
        <taxon>Bacillati</taxon>
        <taxon>Actinomycetota</taxon>
        <taxon>Actinomycetes</taxon>
        <taxon>Streptosporangiales</taxon>
        <taxon>Thermomonosporaceae</taxon>
        <taxon>Thermostaphylospora</taxon>
    </lineage>
</organism>
<name>A0A1H1ER14_9ACTN</name>
<gene>
    <name evidence="2" type="ORF">SAMN04489764_2586</name>
</gene>
<keyword evidence="3" id="KW-1185">Reference proteome</keyword>
<dbReference type="Pfam" id="PF11271">
    <property type="entry name" value="PorA"/>
    <property type="match status" value="1"/>
</dbReference>
<dbReference type="RefSeq" id="WP_093259251.1">
    <property type="nucleotide sequence ID" value="NZ_FNKK01000002.1"/>
</dbReference>
<protein>
    <recommendedName>
        <fullName evidence="4">DUF3068 domain-containing protein</fullName>
    </recommendedName>
</protein>
<feature type="compositionally biased region" description="Low complexity" evidence="1">
    <location>
        <begin position="319"/>
        <end position="335"/>
    </location>
</feature>
<dbReference type="OrthoDB" id="153031at2"/>
<evidence type="ECO:0000313" key="2">
    <source>
        <dbReference type="EMBL" id="SDQ91040.1"/>
    </source>
</evidence>
<feature type="region of interest" description="Disordered" evidence="1">
    <location>
        <begin position="313"/>
        <end position="348"/>
    </location>
</feature>
<evidence type="ECO:0000256" key="1">
    <source>
        <dbReference type="SAM" id="MobiDB-lite"/>
    </source>
</evidence>
<evidence type="ECO:0000313" key="3">
    <source>
        <dbReference type="Proteomes" id="UP000217103"/>
    </source>
</evidence>
<reference evidence="2 3" key="1">
    <citation type="submission" date="2016-10" db="EMBL/GenBank/DDBJ databases">
        <authorList>
            <person name="de Groot N.N."/>
        </authorList>
    </citation>
    <scope>NUCLEOTIDE SEQUENCE [LARGE SCALE GENOMIC DNA]</scope>
    <source>
        <strain evidence="2 3">DSM 43794</strain>
    </source>
</reference>
<dbReference type="STRING" id="35622.SAMN04489764_2586"/>
<proteinExistence type="predicted"/>
<dbReference type="InterPro" id="IPR021424">
    <property type="entry name" value="PorA"/>
</dbReference>
<evidence type="ECO:0008006" key="4">
    <source>
        <dbReference type="Google" id="ProtNLM"/>
    </source>
</evidence>
<accession>A0A1H1ER14</accession>